<dbReference type="GeneID" id="93202387"/>
<evidence type="ECO:0000256" key="7">
    <source>
        <dbReference type="RuleBase" id="RU363032"/>
    </source>
</evidence>
<reference evidence="9 10" key="1">
    <citation type="journal article" date="2012" name="BMC Genomics">
        <title>Comparative genomics of the classical Bordetella subspecies: the evolution and exchange of virulence-associated diversity amongst closely related pathogens.</title>
        <authorList>
            <person name="Park J."/>
            <person name="Zhang Y."/>
            <person name="Buboltz A.M."/>
            <person name="Zhang X."/>
            <person name="Schuster S.C."/>
            <person name="Ahuja U."/>
            <person name="Liu M."/>
            <person name="Miller J.F."/>
            <person name="Sebaihia M."/>
            <person name="Bentley S.D."/>
            <person name="Parkhill J."/>
            <person name="Harvill E.T."/>
        </authorList>
    </citation>
    <scope>NUCLEOTIDE SEQUENCE [LARGE SCALE GENOMIC DNA]</scope>
    <source>
        <strain evidence="9 10">253</strain>
    </source>
</reference>
<accession>A0A0C6P8S9</accession>
<keyword evidence="4 7" id="KW-0812">Transmembrane</keyword>
<dbReference type="SUPFAM" id="SSF161098">
    <property type="entry name" value="MetI-like"/>
    <property type="match status" value="1"/>
</dbReference>
<organism evidence="9 10">
    <name type="scientific">Bordetella bronchiseptica 253</name>
    <dbReference type="NCBI Taxonomy" id="568707"/>
    <lineage>
        <taxon>Bacteria</taxon>
        <taxon>Pseudomonadati</taxon>
        <taxon>Pseudomonadota</taxon>
        <taxon>Betaproteobacteria</taxon>
        <taxon>Burkholderiales</taxon>
        <taxon>Alcaligenaceae</taxon>
        <taxon>Bordetella</taxon>
    </lineage>
</organism>
<dbReference type="InterPro" id="IPR035906">
    <property type="entry name" value="MetI-like_sf"/>
</dbReference>
<comment type="subcellular location">
    <subcellularLocation>
        <location evidence="1 7">Cell membrane</location>
        <topology evidence="1 7">Multi-pass membrane protein</topology>
    </subcellularLocation>
</comment>
<dbReference type="GO" id="GO:0005886">
    <property type="term" value="C:plasma membrane"/>
    <property type="evidence" value="ECO:0007669"/>
    <property type="project" value="UniProtKB-SubCell"/>
</dbReference>
<name>A0A0C6P8S9_BORBO</name>
<keyword evidence="2 7" id="KW-0813">Transport</keyword>
<feature type="transmembrane region" description="Helical" evidence="7">
    <location>
        <begin position="97"/>
        <end position="119"/>
    </location>
</feature>
<feature type="transmembrane region" description="Helical" evidence="7">
    <location>
        <begin position="220"/>
        <end position="242"/>
    </location>
</feature>
<dbReference type="InterPro" id="IPR000515">
    <property type="entry name" value="MetI-like"/>
</dbReference>
<evidence type="ECO:0000256" key="3">
    <source>
        <dbReference type="ARBA" id="ARBA00022475"/>
    </source>
</evidence>
<dbReference type="KEGG" id="bbh:BN112_2796"/>
<feature type="transmembrane region" description="Helical" evidence="7">
    <location>
        <begin position="66"/>
        <end position="85"/>
    </location>
</feature>
<dbReference type="PANTHER" id="PTHR30151:SF20">
    <property type="entry name" value="ABC TRANSPORTER PERMEASE PROTEIN HI_0355-RELATED"/>
    <property type="match status" value="1"/>
</dbReference>
<dbReference type="PROSITE" id="PS50928">
    <property type="entry name" value="ABC_TM1"/>
    <property type="match status" value="1"/>
</dbReference>
<sequence length="261" mass="28627">MANRFSNVLLPLVTLVLILGLWDISVRWLGMPAYLLPPPLDVFRALWHGYSTGLLWPHLLTTTAETIGGFVLGCSVAVVVGGLVAEFRLLERMVYPYVVALQSMPKVALAPLLIVWFGFGLMSKVVLVALICFFPMFVNVVTGLRGARQELIDLYTAFSASRFQIFRDIKLPSALPSIFAGLQIALVLSLLGAVVGEFVASQKGLGSLIQAASLNFDLPIMFACILTLAFMGAMATLVVNWAQRRLLFWHETTAGQDRKAR</sequence>
<evidence type="ECO:0000256" key="5">
    <source>
        <dbReference type="ARBA" id="ARBA00022989"/>
    </source>
</evidence>
<gene>
    <name evidence="9" type="ORF">BN112_2796</name>
</gene>
<evidence type="ECO:0000256" key="4">
    <source>
        <dbReference type="ARBA" id="ARBA00022692"/>
    </source>
</evidence>
<dbReference type="GO" id="GO:0055085">
    <property type="term" value="P:transmembrane transport"/>
    <property type="evidence" value="ECO:0007669"/>
    <property type="project" value="InterPro"/>
</dbReference>
<feature type="transmembrane region" description="Helical" evidence="7">
    <location>
        <begin position="174"/>
        <end position="200"/>
    </location>
</feature>
<evidence type="ECO:0000256" key="1">
    <source>
        <dbReference type="ARBA" id="ARBA00004651"/>
    </source>
</evidence>
<evidence type="ECO:0000313" key="10">
    <source>
        <dbReference type="Proteomes" id="UP000007564"/>
    </source>
</evidence>
<keyword evidence="6 7" id="KW-0472">Membrane</keyword>
<dbReference type="CDD" id="cd06261">
    <property type="entry name" value="TM_PBP2"/>
    <property type="match status" value="1"/>
</dbReference>
<dbReference type="HOGENOM" id="CLU_046113_2_2_4"/>
<dbReference type="Pfam" id="PF00528">
    <property type="entry name" value="BPD_transp_1"/>
    <property type="match status" value="1"/>
</dbReference>
<dbReference type="EMBL" id="HE965806">
    <property type="protein sequence ID" value="CCJ54713.1"/>
    <property type="molecule type" value="Genomic_DNA"/>
</dbReference>
<feature type="transmembrane region" description="Helical" evidence="7">
    <location>
        <begin position="125"/>
        <end position="144"/>
    </location>
</feature>
<evidence type="ECO:0000256" key="6">
    <source>
        <dbReference type="ARBA" id="ARBA00023136"/>
    </source>
</evidence>
<dbReference type="Proteomes" id="UP000007564">
    <property type="component" value="Chromosome"/>
</dbReference>
<dbReference type="PANTHER" id="PTHR30151">
    <property type="entry name" value="ALKANE SULFONATE ABC TRANSPORTER-RELATED, MEMBRANE SUBUNIT"/>
    <property type="match status" value="1"/>
</dbReference>
<dbReference type="Gene3D" id="1.10.3720.10">
    <property type="entry name" value="MetI-like"/>
    <property type="match status" value="1"/>
</dbReference>
<protein>
    <submittedName>
        <fullName evidence="9">Putative transport system permease protein</fullName>
    </submittedName>
</protein>
<dbReference type="RefSeq" id="WP_003808030.1">
    <property type="nucleotide sequence ID" value="NC_019382.1"/>
</dbReference>
<dbReference type="AlphaFoldDB" id="A0A0C6P8S9"/>
<evidence type="ECO:0000259" key="8">
    <source>
        <dbReference type="PROSITE" id="PS50928"/>
    </source>
</evidence>
<evidence type="ECO:0000256" key="2">
    <source>
        <dbReference type="ARBA" id="ARBA00022448"/>
    </source>
</evidence>
<comment type="similarity">
    <text evidence="7">Belongs to the binding-protein-dependent transport system permease family.</text>
</comment>
<keyword evidence="3" id="KW-1003">Cell membrane</keyword>
<feature type="domain" description="ABC transmembrane type-1" evidence="8">
    <location>
        <begin position="59"/>
        <end position="239"/>
    </location>
</feature>
<dbReference type="OrthoDB" id="8138334at2"/>
<evidence type="ECO:0000313" key="9">
    <source>
        <dbReference type="EMBL" id="CCJ54713.1"/>
    </source>
</evidence>
<proteinExistence type="inferred from homology"/>
<keyword evidence="5 7" id="KW-1133">Transmembrane helix</keyword>